<keyword evidence="4" id="KW-0274">FAD</keyword>
<evidence type="ECO:0000256" key="2">
    <source>
        <dbReference type="ARBA" id="ARBA00010139"/>
    </source>
</evidence>
<dbReference type="EMBL" id="BMMD01000002">
    <property type="protein sequence ID" value="GGJ70816.1"/>
    <property type="molecule type" value="Genomic_DNA"/>
</dbReference>
<evidence type="ECO:0000256" key="4">
    <source>
        <dbReference type="ARBA" id="ARBA00022827"/>
    </source>
</evidence>
<dbReference type="InterPro" id="IPR050775">
    <property type="entry name" value="FAD-binding_Monooxygenases"/>
</dbReference>
<keyword evidence="6" id="KW-0560">Oxidoreductase</keyword>
<feature type="domain" description="FAD/NAD(P)-binding" evidence="8">
    <location>
        <begin position="47"/>
        <end position="267"/>
    </location>
</feature>
<dbReference type="PANTHER" id="PTHR43098">
    <property type="entry name" value="L-ORNITHINE N(5)-MONOOXYGENASE-RELATED"/>
    <property type="match status" value="1"/>
</dbReference>
<dbReference type="AlphaFoldDB" id="A0A917PCC1"/>
<keyword evidence="3" id="KW-0285">Flavoprotein</keyword>
<evidence type="ECO:0000256" key="7">
    <source>
        <dbReference type="ARBA" id="ARBA00023033"/>
    </source>
</evidence>
<evidence type="ECO:0000256" key="5">
    <source>
        <dbReference type="ARBA" id="ARBA00022857"/>
    </source>
</evidence>
<dbReference type="Pfam" id="PF07992">
    <property type="entry name" value="Pyr_redox_2"/>
    <property type="match status" value="1"/>
</dbReference>
<dbReference type="PRINTS" id="PR00411">
    <property type="entry name" value="PNDRDTASEI"/>
</dbReference>
<evidence type="ECO:0000256" key="3">
    <source>
        <dbReference type="ARBA" id="ARBA00022630"/>
    </source>
</evidence>
<dbReference type="Proteomes" id="UP000636956">
    <property type="component" value="Unassembled WGS sequence"/>
</dbReference>
<reference evidence="9" key="2">
    <citation type="submission" date="2020-09" db="EMBL/GenBank/DDBJ databases">
        <authorList>
            <person name="Sun Q."/>
            <person name="Zhou Y."/>
        </authorList>
    </citation>
    <scope>NUCLEOTIDE SEQUENCE</scope>
    <source>
        <strain evidence="9">CGMCC 1.8984</strain>
    </source>
</reference>
<reference evidence="9" key="1">
    <citation type="journal article" date="2014" name="Int. J. Syst. Evol. Microbiol.">
        <title>Complete genome sequence of Corynebacterium casei LMG S-19264T (=DSM 44701T), isolated from a smear-ripened cheese.</title>
        <authorList>
            <consortium name="US DOE Joint Genome Institute (JGI-PGF)"/>
            <person name="Walter F."/>
            <person name="Albersmeier A."/>
            <person name="Kalinowski J."/>
            <person name="Ruckert C."/>
        </authorList>
    </citation>
    <scope>NUCLEOTIDE SEQUENCE</scope>
    <source>
        <strain evidence="9">CGMCC 1.8984</strain>
    </source>
</reference>
<sequence length="580" mass="65385">MRTHPVRSMLMVDSEDAVATVGTQQSADVVNDKKGHTMANVAPGQEFDVLIVGAGFAGLYQLDKLRKRGHQVHVFEAGSGLGGVWYWNCYPGARVDSWASMYQFSDPELWRDWNFSELYPDWSEVRDYFHYADAKLDFSKDISYSTHVESARFDEERKRWNVEAKNLQTGEKFSVTANYLVVCTGFGSAPYTPAFPGLETYAGEVHHTARWPQSGTPLEGRRVAVIGTGASGIQVSQEAAKVAEHLTIFQRTPMLALPMRQRRFTDADSAEQKEHYEEWMAKRNTTFAGFDFDFLDHGTFDVSDEERQTTYERLWTIGGFVPWLGNFNDFFFDEKANRQFYDFWRDKTRQRIKNKDLWEDLAPTEPPHPFGVKRPSLEQWYYDIFDQDNVTLVNLKKNDIVRVTPKGVLTADGVEHEVDLLVLATGFDSVTGGITRIDIRNAAGESFKDSLQGGAHTALGAATAGFPNMFFVYGPQSPSAFCNGPTCAEAQGEWVVDLLDHLKANGSPRIEARPEAEQKWQEMIDEVMAVALFDRAKSWYMGANIPGKKVEMLMWPGGLPAYLGHVNASRDAGYPEFAIV</sequence>
<gene>
    <name evidence="9" type="ORF">GCM10011372_05890</name>
</gene>
<dbReference type="GO" id="GO:0016709">
    <property type="term" value="F:oxidoreductase activity, acting on paired donors, with incorporation or reduction of molecular oxygen, NAD(P)H as one donor, and incorporation of one atom of oxygen"/>
    <property type="evidence" value="ECO:0007669"/>
    <property type="project" value="UniProtKB-ARBA"/>
</dbReference>
<protein>
    <submittedName>
        <fullName evidence="9">Cyclohexanone monooxygenase</fullName>
    </submittedName>
</protein>
<dbReference type="SUPFAM" id="SSF51905">
    <property type="entry name" value="FAD/NAD(P)-binding domain"/>
    <property type="match status" value="2"/>
</dbReference>
<evidence type="ECO:0000259" key="8">
    <source>
        <dbReference type="Pfam" id="PF07992"/>
    </source>
</evidence>
<keyword evidence="10" id="KW-1185">Reference proteome</keyword>
<evidence type="ECO:0000313" key="10">
    <source>
        <dbReference type="Proteomes" id="UP000636956"/>
    </source>
</evidence>
<organism evidence="9 10">
    <name type="scientific">Agromyces bauzanensis</name>
    <dbReference type="NCBI Taxonomy" id="1308924"/>
    <lineage>
        <taxon>Bacteria</taxon>
        <taxon>Bacillati</taxon>
        <taxon>Actinomycetota</taxon>
        <taxon>Actinomycetes</taxon>
        <taxon>Micrococcales</taxon>
        <taxon>Microbacteriaceae</taxon>
        <taxon>Agromyces</taxon>
    </lineage>
</organism>
<keyword evidence="5" id="KW-0521">NADP</keyword>
<name>A0A917PCC1_9MICO</name>
<evidence type="ECO:0000313" key="9">
    <source>
        <dbReference type="EMBL" id="GGJ70816.1"/>
    </source>
</evidence>
<evidence type="ECO:0000256" key="1">
    <source>
        <dbReference type="ARBA" id="ARBA00001974"/>
    </source>
</evidence>
<keyword evidence="7 9" id="KW-0503">Monooxygenase</keyword>
<dbReference type="InterPro" id="IPR023753">
    <property type="entry name" value="FAD/NAD-binding_dom"/>
</dbReference>
<comment type="cofactor">
    <cofactor evidence="1">
        <name>FAD</name>
        <dbReference type="ChEBI" id="CHEBI:57692"/>
    </cofactor>
</comment>
<dbReference type="InterPro" id="IPR036188">
    <property type="entry name" value="FAD/NAD-bd_sf"/>
</dbReference>
<proteinExistence type="inferred from homology"/>
<dbReference type="PANTHER" id="PTHR43098:SF3">
    <property type="entry name" value="L-ORNITHINE N(5)-MONOOXYGENASE-RELATED"/>
    <property type="match status" value="1"/>
</dbReference>
<comment type="caution">
    <text evidence="9">The sequence shown here is derived from an EMBL/GenBank/DDBJ whole genome shotgun (WGS) entry which is preliminary data.</text>
</comment>
<comment type="similarity">
    <text evidence="2">Belongs to the FAD-binding monooxygenase family.</text>
</comment>
<evidence type="ECO:0000256" key="6">
    <source>
        <dbReference type="ARBA" id="ARBA00023002"/>
    </source>
</evidence>
<dbReference type="Gene3D" id="3.50.50.60">
    <property type="entry name" value="FAD/NAD(P)-binding domain"/>
    <property type="match status" value="2"/>
</dbReference>
<accession>A0A917PCC1</accession>